<dbReference type="PIRSF" id="PIRSF015626">
    <property type="entry name" value="FdhD"/>
    <property type="match status" value="1"/>
</dbReference>
<feature type="active site" description="Cysteine persulfide intermediate" evidence="3">
    <location>
        <position position="132"/>
    </location>
</feature>
<dbReference type="Pfam" id="PF02634">
    <property type="entry name" value="FdhD-NarQ"/>
    <property type="match status" value="1"/>
</dbReference>
<dbReference type="PANTHER" id="PTHR30592:SF1">
    <property type="entry name" value="SULFUR CARRIER PROTEIN FDHD"/>
    <property type="match status" value="1"/>
</dbReference>
<evidence type="ECO:0000313" key="5">
    <source>
        <dbReference type="Proteomes" id="UP001634747"/>
    </source>
</evidence>
<proteinExistence type="inferred from homology"/>
<dbReference type="InterPro" id="IPR016193">
    <property type="entry name" value="Cytidine_deaminase-like"/>
</dbReference>
<keyword evidence="2 3" id="KW-0501">Molybdenum cofactor biosynthesis</keyword>
<evidence type="ECO:0000256" key="3">
    <source>
        <dbReference type="HAMAP-Rule" id="MF_00187"/>
    </source>
</evidence>
<evidence type="ECO:0000256" key="2">
    <source>
        <dbReference type="ARBA" id="ARBA00023150"/>
    </source>
</evidence>
<comment type="similarity">
    <text evidence="3">Belongs to the FdhD family.</text>
</comment>
<dbReference type="RefSeq" id="WP_263412297.1">
    <property type="nucleotide sequence ID" value="NZ_BAABBH010000001.1"/>
</dbReference>
<organism evidence="4 5">
    <name type="scientific">Terriglobus aquaticus</name>
    <dbReference type="NCBI Taxonomy" id="940139"/>
    <lineage>
        <taxon>Bacteria</taxon>
        <taxon>Pseudomonadati</taxon>
        <taxon>Acidobacteriota</taxon>
        <taxon>Terriglobia</taxon>
        <taxon>Terriglobales</taxon>
        <taxon>Acidobacteriaceae</taxon>
        <taxon>Terriglobus</taxon>
    </lineage>
</organism>
<comment type="caution">
    <text evidence="4">The sequence shown here is derived from an EMBL/GenBank/DDBJ whole genome shotgun (WGS) entry which is preliminary data.</text>
</comment>
<comment type="function">
    <text evidence="3">Required for formate dehydrogenase (FDH) activity. Acts as a sulfur carrier protein that transfers sulfur from IscS to the molybdenum cofactor prior to its insertion into FDH.</text>
</comment>
<accession>A0ABW9KKD0</accession>
<reference evidence="4 5" key="1">
    <citation type="submission" date="2024-12" db="EMBL/GenBank/DDBJ databases">
        <authorList>
            <person name="Lee Y."/>
        </authorList>
    </citation>
    <scope>NUCLEOTIDE SEQUENCE [LARGE SCALE GENOMIC DNA]</scope>
    <source>
        <strain evidence="4 5">03SUJ4</strain>
    </source>
</reference>
<keyword evidence="1 3" id="KW-0963">Cytoplasm</keyword>
<dbReference type="NCBIfam" id="NF001943">
    <property type="entry name" value="PRK00724.1-2"/>
    <property type="match status" value="1"/>
</dbReference>
<name>A0ABW9KKD0_9BACT</name>
<dbReference type="InterPro" id="IPR003786">
    <property type="entry name" value="FdhD"/>
</dbReference>
<dbReference type="HAMAP" id="MF_00187">
    <property type="entry name" value="FdhD"/>
    <property type="match status" value="1"/>
</dbReference>
<dbReference type="Proteomes" id="UP001634747">
    <property type="component" value="Unassembled WGS sequence"/>
</dbReference>
<dbReference type="PANTHER" id="PTHR30592">
    <property type="entry name" value="FORMATE DEHYDROGENASE"/>
    <property type="match status" value="1"/>
</dbReference>
<dbReference type="Gene3D" id="3.10.20.10">
    <property type="match status" value="1"/>
</dbReference>
<dbReference type="Gene3D" id="3.40.140.10">
    <property type="entry name" value="Cytidine Deaminase, domain 2"/>
    <property type="match status" value="1"/>
</dbReference>
<evidence type="ECO:0000256" key="1">
    <source>
        <dbReference type="ARBA" id="ARBA00022490"/>
    </source>
</evidence>
<dbReference type="SUPFAM" id="SSF53927">
    <property type="entry name" value="Cytidine deaminase-like"/>
    <property type="match status" value="1"/>
</dbReference>
<protein>
    <recommendedName>
        <fullName evidence="3">Sulfur carrier protein FdhD</fullName>
    </recommendedName>
</protein>
<evidence type="ECO:0000313" key="4">
    <source>
        <dbReference type="EMBL" id="MFN2976216.1"/>
    </source>
</evidence>
<gene>
    <name evidence="3 4" type="primary">fdhD</name>
    <name evidence="4" type="ORF">ACK2TP_10630</name>
</gene>
<dbReference type="NCBIfam" id="TIGR00129">
    <property type="entry name" value="fdhD_narQ"/>
    <property type="match status" value="1"/>
</dbReference>
<keyword evidence="5" id="KW-1185">Reference proteome</keyword>
<comment type="subcellular location">
    <subcellularLocation>
        <location evidence="3">Cytoplasm</location>
    </subcellularLocation>
</comment>
<sequence length="298" mass="32466">MVSVESVSGDQATQKADITRMQNGHLIACDDVIAVEEPLELQLRYGPRDDRVTRSISVTMRTPGNDQELVAGFLLTEGILTDAAQIESIQIVQGSKGHEPRASRNTLRVTLEPSVQFNLGSLERNFYTTSSCGICGKASLLAIRSVCPPRAPNRLTLSAETLQQLPALLRARQQAFEATGGIHACGLFDAKGQLLALREDVGRHNACDKLIGREFLADRTPLRDCILLLSGRASFELLQKSVMAGVSAVVSVGAPSSMAVEIAREFDVTLVGFLREQSFNIYHGADRVETHPVRKDLR</sequence>
<dbReference type="EMBL" id="JBJYXY010000001">
    <property type="protein sequence ID" value="MFN2976216.1"/>
    <property type="molecule type" value="Genomic_DNA"/>
</dbReference>
<comment type="caution">
    <text evidence="3">Lacks conserved residue(s) required for the propagation of feature annotation.</text>
</comment>